<dbReference type="AlphaFoldDB" id="A0AAU8V062"/>
<dbReference type="GO" id="GO:0005524">
    <property type="term" value="F:ATP binding"/>
    <property type="evidence" value="ECO:0007669"/>
    <property type="project" value="UniProtKB-KW"/>
</dbReference>
<keyword evidence="6" id="KW-0418">Kinase</keyword>
<dbReference type="PANTHER" id="PTHR24421">
    <property type="entry name" value="NITRATE/NITRITE SENSOR PROTEIN NARX-RELATED"/>
    <property type="match status" value="1"/>
</dbReference>
<evidence type="ECO:0000256" key="8">
    <source>
        <dbReference type="ARBA" id="ARBA00023012"/>
    </source>
</evidence>
<evidence type="ECO:0000256" key="1">
    <source>
        <dbReference type="ARBA" id="ARBA00000085"/>
    </source>
</evidence>
<dbReference type="EMBL" id="CP016374">
    <property type="protein sequence ID" value="AQX02827.1"/>
    <property type="molecule type" value="Genomic_DNA"/>
</dbReference>
<evidence type="ECO:0000256" key="7">
    <source>
        <dbReference type="ARBA" id="ARBA00022840"/>
    </source>
</evidence>
<dbReference type="GO" id="GO:0016020">
    <property type="term" value="C:membrane"/>
    <property type="evidence" value="ECO:0007669"/>
    <property type="project" value="InterPro"/>
</dbReference>
<dbReference type="Gene3D" id="1.25.40.10">
    <property type="entry name" value="Tetratricopeptide repeat domain"/>
    <property type="match status" value="1"/>
</dbReference>
<keyword evidence="3" id="KW-0597">Phosphoprotein</keyword>
<dbReference type="InterPro" id="IPR050482">
    <property type="entry name" value="Sensor_HK_TwoCompSys"/>
</dbReference>
<dbReference type="PROSITE" id="PS50293">
    <property type="entry name" value="TPR_REGION"/>
    <property type="match status" value="1"/>
</dbReference>
<sequence length="650" mass="74990">MKYLLLVKTILLNSFLVFFCINIYGQSSDVYKLTPQANHNNIEAETYFRLANKYSKKNSSKAWEYLRRGKEYSGTDLYLNAKAIFVEAIILSDTDRNKAEKNFLKVDKLLSSYNSKEAFLLRARAWQNYLQLHTAKHDHKTKLSILTQKVIPLLKAAEDSIYLAESYASIARIFMDHKQYEKATEYYKKALELLRNRDKKGSLKLSVTIGLCQNLLRSKEPQKAKLLLDDIRDFIPPNTQLAAKFGLNEGMYYSQINQYQLALQKFSKAKVLAEKLKKNQLKDAIIYYQKVTLEQMKRYKEASKVASETFNKPPSNPRNKIVRYQNNSEVYFQQKIYDSAYIYLKKFSQLKDSIYVGRLKNEINAIEIKFRSEENQRKITELKISNQKAAFQVSQNRLYMIIFGISTILLAALVILLYMYMQKNKKEHAHREHLNVTTALMQGQEEERKRIARDLHDDLGGTLASAKMRFSGFINENNIASTDESIKRIMEQLDNSSAKIRQIANNMMPEMLLKLGLEAALRDLSNNYTSESLTINLNYLGVSETLAEQDKLNIYRIIQELLTNTVKHANAENVLIQCSQNEHVIFLTFEDDGKGLYSNKTMSSGLGLENIKARVAYMNGEMEIIAGNEYKGTIFNIELNTSNETSNRNS</sequence>
<dbReference type="GO" id="GO:0046983">
    <property type="term" value="F:protein dimerization activity"/>
    <property type="evidence" value="ECO:0007669"/>
    <property type="project" value="InterPro"/>
</dbReference>
<dbReference type="InterPro" id="IPR019734">
    <property type="entry name" value="TPR_rpt"/>
</dbReference>
<evidence type="ECO:0000256" key="9">
    <source>
        <dbReference type="PROSITE-ProRule" id="PRU00339"/>
    </source>
</evidence>
<dbReference type="InterPro" id="IPR011712">
    <property type="entry name" value="Sig_transdc_His_kin_sub3_dim/P"/>
</dbReference>
<keyword evidence="5" id="KW-0547">Nucleotide-binding</keyword>
<evidence type="ECO:0000259" key="11">
    <source>
        <dbReference type="PROSITE" id="PS50109"/>
    </source>
</evidence>
<dbReference type="EC" id="2.7.13.3" evidence="2"/>
<dbReference type="GO" id="GO:0000155">
    <property type="term" value="F:phosphorelay sensor kinase activity"/>
    <property type="evidence" value="ECO:0007669"/>
    <property type="project" value="InterPro"/>
</dbReference>
<reference evidence="12 13" key="1">
    <citation type="submission" date="2016-07" db="EMBL/GenBank/DDBJ databases">
        <title>Revisiting the taxonomy of the Elizabethkingia Genus using Whole-Genome Sequencing, Optical Mapping, and MALDI-TOF, along with proposal of three novel Elizabethkingia species: Elizabethkingia bruuniana sp. nov., Elizabethkingia ursingii sp. nov., and Elizabethkingia occulta sp. nov.</title>
        <authorList>
            <person name="Nicholson A.C."/>
        </authorList>
    </citation>
    <scope>NUCLEOTIDE SEQUENCE [LARGE SCALE GENOMIC DNA]</scope>
    <source>
        <strain evidence="12 13">F3201</strain>
    </source>
</reference>
<protein>
    <recommendedName>
        <fullName evidence="2">histidine kinase</fullName>
        <ecNumber evidence="2">2.7.13.3</ecNumber>
    </recommendedName>
</protein>
<feature type="repeat" description="TPR" evidence="9">
    <location>
        <begin position="164"/>
        <end position="197"/>
    </location>
</feature>
<dbReference type="InterPro" id="IPR003594">
    <property type="entry name" value="HATPase_dom"/>
</dbReference>
<dbReference type="Pfam" id="PF02518">
    <property type="entry name" value="HATPase_c"/>
    <property type="match status" value="1"/>
</dbReference>
<evidence type="ECO:0000256" key="4">
    <source>
        <dbReference type="ARBA" id="ARBA00022679"/>
    </source>
</evidence>
<dbReference type="PROSITE" id="PS50005">
    <property type="entry name" value="TPR"/>
    <property type="match status" value="1"/>
</dbReference>
<evidence type="ECO:0000256" key="10">
    <source>
        <dbReference type="SAM" id="Phobius"/>
    </source>
</evidence>
<dbReference type="SUPFAM" id="SSF55874">
    <property type="entry name" value="ATPase domain of HSP90 chaperone/DNA topoisomerase II/histidine kinase"/>
    <property type="match status" value="1"/>
</dbReference>
<dbReference type="SUPFAM" id="SSF48452">
    <property type="entry name" value="TPR-like"/>
    <property type="match status" value="1"/>
</dbReference>
<evidence type="ECO:0000313" key="12">
    <source>
        <dbReference type="EMBL" id="AQX02827.1"/>
    </source>
</evidence>
<dbReference type="InterPro" id="IPR005467">
    <property type="entry name" value="His_kinase_dom"/>
</dbReference>
<name>A0AAU8V062_9FLAO</name>
<proteinExistence type="predicted"/>
<evidence type="ECO:0000256" key="3">
    <source>
        <dbReference type="ARBA" id="ARBA00022553"/>
    </source>
</evidence>
<dbReference type="Gene3D" id="1.20.5.1930">
    <property type="match status" value="1"/>
</dbReference>
<comment type="catalytic activity">
    <reaction evidence="1">
        <text>ATP + protein L-histidine = ADP + protein N-phospho-L-histidine.</text>
        <dbReference type="EC" id="2.7.13.3"/>
    </reaction>
</comment>
<dbReference type="Gene3D" id="3.30.565.10">
    <property type="entry name" value="Histidine kinase-like ATPase, C-terminal domain"/>
    <property type="match status" value="1"/>
</dbReference>
<keyword evidence="8" id="KW-0902">Two-component regulatory system</keyword>
<dbReference type="SMART" id="SM00028">
    <property type="entry name" value="TPR"/>
    <property type="match status" value="3"/>
</dbReference>
<dbReference type="Proteomes" id="UP000190848">
    <property type="component" value="Chromosome"/>
</dbReference>
<keyword evidence="7" id="KW-0067">ATP-binding</keyword>
<dbReference type="RefSeq" id="WP_078396575.1">
    <property type="nucleotide sequence ID" value="NZ_CP016374.1"/>
</dbReference>
<keyword evidence="10" id="KW-0472">Membrane</keyword>
<evidence type="ECO:0000256" key="6">
    <source>
        <dbReference type="ARBA" id="ARBA00022777"/>
    </source>
</evidence>
<dbReference type="Pfam" id="PF07730">
    <property type="entry name" value="HisKA_3"/>
    <property type="match status" value="1"/>
</dbReference>
<feature type="domain" description="Histidine kinase" evidence="11">
    <location>
        <begin position="450"/>
        <end position="643"/>
    </location>
</feature>
<keyword evidence="10" id="KW-0812">Transmembrane</keyword>
<dbReference type="PANTHER" id="PTHR24421:SF10">
    <property type="entry name" value="NITRATE_NITRITE SENSOR PROTEIN NARQ"/>
    <property type="match status" value="1"/>
</dbReference>
<keyword evidence="9" id="KW-0802">TPR repeat</keyword>
<dbReference type="SMART" id="SM00387">
    <property type="entry name" value="HATPase_c"/>
    <property type="match status" value="1"/>
</dbReference>
<accession>A0AAU8V062</accession>
<evidence type="ECO:0000313" key="13">
    <source>
        <dbReference type="Proteomes" id="UP000190848"/>
    </source>
</evidence>
<organism evidence="12 13">
    <name type="scientific">Elizabethkingia anophelis</name>
    <dbReference type="NCBI Taxonomy" id="1117645"/>
    <lineage>
        <taxon>Bacteria</taxon>
        <taxon>Pseudomonadati</taxon>
        <taxon>Bacteroidota</taxon>
        <taxon>Flavobacteriia</taxon>
        <taxon>Flavobacteriales</taxon>
        <taxon>Weeksellaceae</taxon>
        <taxon>Elizabethkingia</taxon>
    </lineage>
</organism>
<evidence type="ECO:0000256" key="5">
    <source>
        <dbReference type="ARBA" id="ARBA00022741"/>
    </source>
</evidence>
<feature type="transmembrane region" description="Helical" evidence="10">
    <location>
        <begin position="398"/>
        <end position="421"/>
    </location>
</feature>
<dbReference type="InterPro" id="IPR036890">
    <property type="entry name" value="HATPase_C_sf"/>
</dbReference>
<evidence type="ECO:0000256" key="2">
    <source>
        <dbReference type="ARBA" id="ARBA00012438"/>
    </source>
</evidence>
<keyword evidence="10" id="KW-1133">Transmembrane helix</keyword>
<dbReference type="InterPro" id="IPR011990">
    <property type="entry name" value="TPR-like_helical_dom_sf"/>
</dbReference>
<dbReference type="PROSITE" id="PS50109">
    <property type="entry name" value="HIS_KIN"/>
    <property type="match status" value="1"/>
</dbReference>
<keyword evidence="4" id="KW-0808">Transferase</keyword>
<gene>
    <name evidence="12" type="ORF">BBD32_15850</name>
</gene>
<dbReference type="CDD" id="cd16917">
    <property type="entry name" value="HATPase_UhpB-NarQ-NarX-like"/>
    <property type="match status" value="1"/>
</dbReference>